<feature type="chain" id="PRO_5047440196" description="Glycosyl hydrolase family 101" evidence="2">
    <location>
        <begin position="26"/>
        <end position="645"/>
    </location>
</feature>
<gene>
    <name evidence="3" type="ORF">GCM10009754_40490</name>
</gene>
<proteinExistence type="predicted"/>
<evidence type="ECO:0000313" key="3">
    <source>
        <dbReference type="EMBL" id="GAA1964542.1"/>
    </source>
</evidence>
<evidence type="ECO:0008006" key="5">
    <source>
        <dbReference type="Google" id="ProtNLM"/>
    </source>
</evidence>
<feature type="region of interest" description="Disordered" evidence="1">
    <location>
        <begin position="52"/>
        <end position="84"/>
    </location>
</feature>
<keyword evidence="4" id="KW-1185">Reference proteome</keyword>
<name>A0ABN2R765_9PSEU</name>
<evidence type="ECO:0000256" key="1">
    <source>
        <dbReference type="SAM" id="MobiDB-lite"/>
    </source>
</evidence>
<dbReference type="EMBL" id="BAAANN010000015">
    <property type="protein sequence ID" value="GAA1964542.1"/>
    <property type="molecule type" value="Genomic_DNA"/>
</dbReference>
<dbReference type="RefSeq" id="WP_344420746.1">
    <property type="nucleotide sequence ID" value="NZ_BAAANN010000015.1"/>
</dbReference>
<evidence type="ECO:0000256" key="2">
    <source>
        <dbReference type="SAM" id="SignalP"/>
    </source>
</evidence>
<comment type="caution">
    <text evidence="3">The sequence shown here is derived from an EMBL/GenBank/DDBJ whole genome shotgun (WGS) entry which is preliminary data.</text>
</comment>
<keyword evidence="2" id="KW-0732">Signal</keyword>
<sequence>MKARLRKALAPVAALTLVTTGSAYGAGQDTHVVTVPIAGGQATVDTRTLGVTGRTGDGRLMTLSDPAKEPLGTPGEVTTRGSVTSWSYPDRGIEVEVSAKDGRLVVNLRGTTGTALTWPVTGADPATTAMQVPRGEGLNIPVGDPFWNSPDGGLTDADGTDLKDLTMPFWGTSTESGGASYLVPTDLGTTLRFVSAGRRLSAVARHEFTAARDTGTYTVLLSLTTGAPTAAAQDYRRLLGEQGTLSSLARKIRDNPEVGKLNGAFHAYLWGDGRSARAIEKLRALGISRMWFGYDADGKPLDRDATSAAIGAGYLVGPYDSWDNAQPPDQADTPVANWPAPVWPDACVHDEHGKPVTGFKGRGCYVSSEALARAEPTRHYLEKRVDAMTATGPNSYFLDVDATGELFDDYTAAHPMTQATDRENRLRRMAALSGGRKLVLGSETAGGWANEVISYSHGSSTPVAPGLWAAERDAKSWGGYWPSERPGFFFTPAELPANVAKAMFDPAYRVPLYQTALHDAVVSTDRWELPLHKLPRQENTRILLAMLYNTPLNFALDGKAITEHGARIARLQEFFAVLQQNAGTRPMTGFRWLTGDHLVQETRFGALTVTANFGSAPHDGLPGGCVQASTAGQDGTHLLCPNDLR</sequence>
<dbReference type="Proteomes" id="UP001501116">
    <property type="component" value="Unassembled WGS sequence"/>
</dbReference>
<dbReference type="Pfam" id="PF11308">
    <property type="entry name" value="Glyco_hydro_129"/>
    <property type="match status" value="1"/>
</dbReference>
<feature type="signal peptide" evidence="2">
    <location>
        <begin position="1"/>
        <end position="25"/>
    </location>
</feature>
<organism evidence="3 4">
    <name type="scientific">Amycolatopsis minnesotensis</name>
    <dbReference type="NCBI Taxonomy" id="337894"/>
    <lineage>
        <taxon>Bacteria</taxon>
        <taxon>Bacillati</taxon>
        <taxon>Actinomycetota</taxon>
        <taxon>Actinomycetes</taxon>
        <taxon>Pseudonocardiales</taxon>
        <taxon>Pseudonocardiaceae</taxon>
        <taxon>Amycolatopsis</taxon>
    </lineage>
</organism>
<evidence type="ECO:0000313" key="4">
    <source>
        <dbReference type="Proteomes" id="UP001501116"/>
    </source>
</evidence>
<accession>A0ABN2R765</accession>
<reference evidence="3 4" key="1">
    <citation type="journal article" date="2019" name="Int. J. Syst. Evol. Microbiol.">
        <title>The Global Catalogue of Microorganisms (GCM) 10K type strain sequencing project: providing services to taxonomists for standard genome sequencing and annotation.</title>
        <authorList>
            <consortium name="The Broad Institute Genomics Platform"/>
            <consortium name="The Broad Institute Genome Sequencing Center for Infectious Disease"/>
            <person name="Wu L."/>
            <person name="Ma J."/>
        </authorList>
    </citation>
    <scope>NUCLEOTIDE SEQUENCE [LARGE SCALE GENOMIC DNA]</scope>
    <source>
        <strain evidence="3 4">JCM 14545</strain>
    </source>
</reference>
<dbReference type="InterPro" id="IPR021459">
    <property type="entry name" value="GH101-related"/>
</dbReference>
<protein>
    <recommendedName>
        <fullName evidence="5">Glycosyl hydrolase family 101</fullName>
    </recommendedName>
</protein>